<sequence>MKFLDGAYNLEPIGSARPKFPTIDDSRSFRTTMDGSVTLLCPAQGFPVPIHKTRHQYKAEIPDDGEFAYLHEPVASTKPKFTMTEKLRAYTVNFYEPLTLFCPAQAFPVPAIRTRRKCSTEIPND</sequence>
<protein>
    <submittedName>
        <fullName evidence="1">Uncharacterized protein</fullName>
    </submittedName>
</protein>
<gene>
    <name evidence="1" type="ORF">KQX54_011178</name>
</gene>
<comment type="caution">
    <text evidence="1">The sequence shown here is derived from an EMBL/GenBank/DDBJ whole genome shotgun (WGS) entry which is preliminary data.</text>
</comment>
<organism evidence="1 2">
    <name type="scientific">Cotesia glomerata</name>
    <name type="common">Lepidopteran parasitic wasp</name>
    <name type="synonym">Apanteles glomeratus</name>
    <dbReference type="NCBI Taxonomy" id="32391"/>
    <lineage>
        <taxon>Eukaryota</taxon>
        <taxon>Metazoa</taxon>
        <taxon>Ecdysozoa</taxon>
        <taxon>Arthropoda</taxon>
        <taxon>Hexapoda</taxon>
        <taxon>Insecta</taxon>
        <taxon>Pterygota</taxon>
        <taxon>Neoptera</taxon>
        <taxon>Endopterygota</taxon>
        <taxon>Hymenoptera</taxon>
        <taxon>Apocrita</taxon>
        <taxon>Ichneumonoidea</taxon>
        <taxon>Braconidae</taxon>
        <taxon>Microgastrinae</taxon>
        <taxon>Cotesia</taxon>
    </lineage>
</organism>
<dbReference type="AlphaFoldDB" id="A0AAV7J9E6"/>
<name>A0AAV7J9E6_COTGL</name>
<accession>A0AAV7J9E6</accession>
<keyword evidence="2" id="KW-1185">Reference proteome</keyword>
<dbReference type="EMBL" id="JAHXZJ010000001">
    <property type="protein sequence ID" value="KAH0567639.1"/>
    <property type="molecule type" value="Genomic_DNA"/>
</dbReference>
<proteinExistence type="predicted"/>
<evidence type="ECO:0000313" key="2">
    <source>
        <dbReference type="Proteomes" id="UP000826195"/>
    </source>
</evidence>
<reference evidence="1 2" key="1">
    <citation type="journal article" date="2021" name="J. Hered.">
        <title>A chromosome-level genome assembly of the parasitoid wasp, Cotesia glomerata (Hymenoptera: Braconidae).</title>
        <authorList>
            <person name="Pinto B.J."/>
            <person name="Weis J.J."/>
            <person name="Gamble T."/>
            <person name="Ode P.J."/>
            <person name="Paul R."/>
            <person name="Zaspel J.M."/>
        </authorList>
    </citation>
    <scope>NUCLEOTIDE SEQUENCE [LARGE SCALE GENOMIC DNA]</scope>
    <source>
        <strain evidence="1">CgM1</strain>
    </source>
</reference>
<dbReference type="Proteomes" id="UP000826195">
    <property type="component" value="Unassembled WGS sequence"/>
</dbReference>
<evidence type="ECO:0000313" key="1">
    <source>
        <dbReference type="EMBL" id="KAH0567639.1"/>
    </source>
</evidence>